<feature type="compositionally biased region" description="Low complexity" evidence="1">
    <location>
        <begin position="125"/>
        <end position="140"/>
    </location>
</feature>
<evidence type="ECO:0000256" key="1">
    <source>
        <dbReference type="SAM" id="MobiDB-lite"/>
    </source>
</evidence>
<accession>A0ABV9A1B5</accession>
<evidence type="ECO:0008006" key="4">
    <source>
        <dbReference type="Google" id="ProtNLM"/>
    </source>
</evidence>
<name>A0ABV9A1B5_9NEIS</name>
<protein>
    <recommendedName>
        <fullName evidence="4">Response regulator</fullName>
    </recommendedName>
</protein>
<organism evidence="2 3">
    <name type="scientific">Chromobacterium aquaticum</name>
    <dbReference type="NCBI Taxonomy" id="467180"/>
    <lineage>
        <taxon>Bacteria</taxon>
        <taxon>Pseudomonadati</taxon>
        <taxon>Pseudomonadota</taxon>
        <taxon>Betaproteobacteria</taxon>
        <taxon>Neisseriales</taxon>
        <taxon>Chromobacteriaceae</taxon>
        <taxon>Chromobacterium</taxon>
    </lineage>
</organism>
<dbReference type="EMBL" id="JBHSEK010000014">
    <property type="protein sequence ID" value="MFC4491501.1"/>
    <property type="molecule type" value="Genomic_DNA"/>
</dbReference>
<evidence type="ECO:0000313" key="2">
    <source>
        <dbReference type="EMBL" id="MFC4491501.1"/>
    </source>
</evidence>
<evidence type="ECO:0000313" key="3">
    <source>
        <dbReference type="Proteomes" id="UP001595999"/>
    </source>
</evidence>
<feature type="region of interest" description="Disordered" evidence="1">
    <location>
        <begin position="113"/>
        <end position="140"/>
    </location>
</feature>
<sequence length="378" mass="40455">MPRQDSAAIDIAVLAVGMDERKLALLRMAFRLHRSLCYRLLETGAPDSPPDLAIVDIDSAIGWRAWEDFRQRHPDLPALIVASSAPTQAPAPVLGKPLRVETLFPQLQALLAKPPRTTPSQGGSAPQTTAAARPTADSAPPIAAPAALAEPRAVPDIAPSTAPAAPRSVTVRRFDPRRGLLGAAARLARQPRPALLLADGQPLLWLRPDCAQAQWLQPAEQLRELCRQDAPTLRAQAAGATPGVLTQPLPALLWQLAIWSSQGRLPAGIGADTPLRLRQWPNLTRLQALPDATRLSALLTKTPATLRIMVRLLRVEPEHACDFLAAAHAIGLLDWRSDAPALKVISSAPVRPGAPQTEAAAPERAGLLSRLLQKVTSL</sequence>
<dbReference type="RefSeq" id="WP_378124803.1">
    <property type="nucleotide sequence ID" value="NZ_JBHSEK010000014.1"/>
</dbReference>
<gene>
    <name evidence="2" type="ORF">ACFO0R_17970</name>
</gene>
<reference evidence="3" key="1">
    <citation type="journal article" date="2019" name="Int. J. Syst. Evol. Microbiol.">
        <title>The Global Catalogue of Microorganisms (GCM) 10K type strain sequencing project: providing services to taxonomists for standard genome sequencing and annotation.</title>
        <authorList>
            <consortium name="The Broad Institute Genomics Platform"/>
            <consortium name="The Broad Institute Genome Sequencing Center for Infectious Disease"/>
            <person name="Wu L."/>
            <person name="Ma J."/>
        </authorList>
    </citation>
    <scope>NUCLEOTIDE SEQUENCE [LARGE SCALE GENOMIC DNA]</scope>
    <source>
        <strain evidence="3">CGMCC 4.7608</strain>
    </source>
</reference>
<proteinExistence type="predicted"/>
<dbReference type="Proteomes" id="UP001595999">
    <property type="component" value="Unassembled WGS sequence"/>
</dbReference>
<comment type="caution">
    <text evidence="2">The sequence shown here is derived from an EMBL/GenBank/DDBJ whole genome shotgun (WGS) entry which is preliminary data.</text>
</comment>
<keyword evidence="3" id="KW-1185">Reference proteome</keyword>